<keyword evidence="2" id="KW-1185">Reference proteome</keyword>
<sequence length="82" mass="9612">LVYCRRAAGHTRGGAAAALKAPRKKKSVINYLRVVYRTGAFPRLRPYAYNIVSSLHQRVVIIIHIHTLYISQRRRFRLYYII</sequence>
<evidence type="ECO:0000313" key="2">
    <source>
        <dbReference type="Proteomes" id="UP000478052"/>
    </source>
</evidence>
<protein>
    <submittedName>
        <fullName evidence="1">Uncharacterized protein</fullName>
    </submittedName>
</protein>
<comment type="caution">
    <text evidence="1">The sequence shown here is derived from an EMBL/GenBank/DDBJ whole genome shotgun (WGS) entry which is preliminary data.</text>
</comment>
<feature type="non-terminal residue" evidence="1">
    <location>
        <position position="1"/>
    </location>
</feature>
<gene>
    <name evidence="1" type="ORF">FWK35_00017855</name>
</gene>
<reference evidence="1 2" key="1">
    <citation type="submission" date="2019-08" db="EMBL/GenBank/DDBJ databases">
        <title>Whole genome of Aphis craccivora.</title>
        <authorList>
            <person name="Voronova N.V."/>
            <person name="Shulinski R.S."/>
            <person name="Bandarenka Y.V."/>
            <person name="Zhorov D.G."/>
            <person name="Warner D."/>
        </authorList>
    </citation>
    <scope>NUCLEOTIDE SEQUENCE [LARGE SCALE GENOMIC DNA]</scope>
    <source>
        <strain evidence="1">180601</strain>
        <tissue evidence="1">Whole Body</tissue>
    </source>
</reference>
<proteinExistence type="predicted"/>
<name>A0A6G0ZCD6_APHCR</name>
<dbReference type="EMBL" id="VUJU01000753">
    <property type="protein sequence ID" value="KAF0768541.1"/>
    <property type="molecule type" value="Genomic_DNA"/>
</dbReference>
<dbReference type="Proteomes" id="UP000478052">
    <property type="component" value="Unassembled WGS sequence"/>
</dbReference>
<evidence type="ECO:0000313" key="1">
    <source>
        <dbReference type="EMBL" id="KAF0768541.1"/>
    </source>
</evidence>
<dbReference type="AlphaFoldDB" id="A0A6G0ZCD6"/>
<organism evidence="1 2">
    <name type="scientific">Aphis craccivora</name>
    <name type="common">Cowpea aphid</name>
    <dbReference type="NCBI Taxonomy" id="307492"/>
    <lineage>
        <taxon>Eukaryota</taxon>
        <taxon>Metazoa</taxon>
        <taxon>Ecdysozoa</taxon>
        <taxon>Arthropoda</taxon>
        <taxon>Hexapoda</taxon>
        <taxon>Insecta</taxon>
        <taxon>Pterygota</taxon>
        <taxon>Neoptera</taxon>
        <taxon>Paraneoptera</taxon>
        <taxon>Hemiptera</taxon>
        <taxon>Sternorrhyncha</taxon>
        <taxon>Aphidomorpha</taxon>
        <taxon>Aphidoidea</taxon>
        <taxon>Aphididae</taxon>
        <taxon>Aphidini</taxon>
        <taxon>Aphis</taxon>
        <taxon>Aphis</taxon>
    </lineage>
</organism>
<accession>A0A6G0ZCD6</accession>